<feature type="compositionally biased region" description="Basic and acidic residues" evidence="5">
    <location>
        <begin position="41"/>
        <end position="50"/>
    </location>
</feature>
<dbReference type="AlphaFoldDB" id="A0A8J8NGL0"/>
<dbReference type="InterPro" id="IPR011009">
    <property type="entry name" value="Kinase-like_dom_sf"/>
</dbReference>
<proteinExistence type="predicted"/>
<keyword evidence="8" id="KW-1185">Reference proteome</keyword>
<feature type="domain" description="PI3K/PI4K catalytic" evidence="6">
    <location>
        <begin position="67"/>
        <end position="344"/>
    </location>
</feature>
<dbReference type="InterPro" id="IPR015433">
    <property type="entry name" value="PI3/4_kinase"/>
</dbReference>
<dbReference type="GO" id="GO:0048015">
    <property type="term" value="P:phosphatidylinositol-mediated signaling"/>
    <property type="evidence" value="ECO:0007669"/>
    <property type="project" value="TreeGrafter"/>
</dbReference>
<keyword evidence="4" id="KW-0418">Kinase</keyword>
<dbReference type="PROSITE" id="PS00916">
    <property type="entry name" value="PI3_4_KINASE_2"/>
    <property type="match status" value="1"/>
</dbReference>
<dbReference type="GO" id="GO:0046854">
    <property type="term" value="P:phosphatidylinositol phosphate biosynthetic process"/>
    <property type="evidence" value="ECO:0007669"/>
    <property type="project" value="InterPro"/>
</dbReference>
<evidence type="ECO:0000313" key="8">
    <source>
        <dbReference type="Proteomes" id="UP000785679"/>
    </source>
</evidence>
<evidence type="ECO:0000256" key="3">
    <source>
        <dbReference type="ARBA" id="ARBA00022679"/>
    </source>
</evidence>
<evidence type="ECO:0000256" key="2">
    <source>
        <dbReference type="ARBA" id="ARBA00012169"/>
    </source>
</evidence>
<comment type="caution">
    <text evidence="7">The sequence shown here is derived from an EMBL/GenBank/DDBJ whole genome shotgun (WGS) entry which is preliminary data.</text>
</comment>
<dbReference type="GO" id="GO:0005737">
    <property type="term" value="C:cytoplasm"/>
    <property type="evidence" value="ECO:0007669"/>
    <property type="project" value="TreeGrafter"/>
</dbReference>
<feature type="compositionally biased region" description="Polar residues" evidence="5">
    <location>
        <begin position="8"/>
        <end position="25"/>
    </location>
</feature>
<gene>
    <name evidence="7" type="ORF">FGO68_gene7556</name>
</gene>
<dbReference type="EC" id="2.7.1.67" evidence="2"/>
<dbReference type="PROSITE" id="PS00915">
    <property type="entry name" value="PI3_4_KINASE_1"/>
    <property type="match status" value="1"/>
</dbReference>
<dbReference type="Proteomes" id="UP000785679">
    <property type="component" value="Unassembled WGS sequence"/>
</dbReference>
<dbReference type="GO" id="GO:0004430">
    <property type="term" value="F:1-phosphatidylinositol 4-kinase activity"/>
    <property type="evidence" value="ECO:0007669"/>
    <property type="project" value="UniProtKB-EC"/>
</dbReference>
<accession>A0A8J8NGL0</accession>
<evidence type="ECO:0000313" key="7">
    <source>
        <dbReference type="EMBL" id="TNV74309.1"/>
    </source>
</evidence>
<evidence type="ECO:0000256" key="1">
    <source>
        <dbReference type="ARBA" id="ARBA00001686"/>
    </source>
</evidence>
<dbReference type="PANTHER" id="PTHR10048">
    <property type="entry name" value="PHOSPHATIDYLINOSITOL KINASE"/>
    <property type="match status" value="1"/>
</dbReference>
<dbReference type="CDD" id="cd05168">
    <property type="entry name" value="PI4Kc_III_beta"/>
    <property type="match status" value="1"/>
</dbReference>
<evidence type="ECO:0000256" key="5">
    <source>
        <dbReference type="SAM" id="MobiDB-lite"/>
    </source>
</evidence>
<dbReference type="Gene3D" id="3.30.1010.10">
    <property type="entry name" value="Phosphatidylinositol 3-kinase Catalytic Subunit, Chain A, domain 4"/>
    <property type="match status" value="1"/>
</dbReference>
<dbReference type="Pfam" id="PF00454">
    <property type="entry name" value="PI3_PI4_kinase"/>
    <property type="match status" value="1"/>
</dbReference>
<reference evidence="7" key="1">
    <citation type="submission" date="2019-06" db="EMBL/GenBank/DDBJ databases">
        <authorList>
            <person name="Zheng W."/>
        </authorList>
    </citation>
    <scope>NUCLEOTIDE SEQUENCE</scope>
    <source>
        <strain evidence="7">QDHG01</strain>
    </source>
</reference>
<dbReference type="SUPFAM" id="SSF56112">
    <property type="entry name" value="Protein kinase-like (PK-like)"/>
    <property type="match status" value="1"/>
</dbReference>
<dbReference type="GO" id="GO:0016020">
    <property type="term" value="C:membrane"/>
    <property type="evidence" value="ECO:0007669"/>
    <property type="project" value="TreeGrafter"/>
</dbReference>
<dbReference type="InterPro" id="IPR000403">
    <property type="entry name" value="PI3/4_kinase_cat_dom"/>
</dbReference>
<dbReference type="FunFam" id="1.10.1070.11:FF:000016">
    <property type="entry name" value="PIK1p Phosphatidylinositol 4-kinase"/>
    <property type="match status" value="1"/>
</dbReference>
<dbReference type="PROSITE" id="PS50290">
    <property type="entry name" value="PI3_4_KINASE_3"/>
    <property type="match status" value="1"/>
</dbReference>
<dbReference type="OrthoDB" id="10264149at2759"/>
<dbReference type="InterPro" id="IPR057754">
    <property type="entry name" value="PI4-kinase_beta/PIK1_cat"/>
</dbReference>
<dbReference type="InterPro" id="IPR018936">
    <property type="entry name" value="PI3/4_kinase_CS"/>
</dbReference>
<dbReference type="InterPro" id="IPR036940">
    <property type="entry name" value="PI3/4_kinase_cat_sf"/>
</dbReference>
<dbReference type="SMART" id="SM00146">
    <property type="entry name" value="PI3Kc"/>
    <property type="match status" value="1"/>
</dbReference>
<dbReference type="PANTHER" id="PTHR10048:SF22">
    <property type="entry name" value="PHOSPHATIDYLINOSITOL 4-KINASE BETA"/>
    <property type="match status" value="1"/>
</dbReference>
<keyword evidence="3" id="KW-0808">Transferase</keyword>
<dbReference type="Gene3D" id="1.10.1070.11">
    <property type="entry name" value="Phosphatidylinositol 3-/4-kinase, catalytic domain"/>
    <property type="match status" value="1"/>
</dbReference>
<feature type="region of interest" description="Disordered" evidence="5">
    <location>
        <begin position="1"/>
        <end position="50"/>
    </location>
</feature>
<name>A0A8J8NGL0_HALGN</name>
<evidence type="ECO:0000259" key="6">
    <source>
        <dbReference type="PROSITE" id="PS50290"/>
    </source>
</evidence>
<organism evidence="7 8">
    <name type="scientific">Halteria grandinella</name>
    <dbReference type="NCBI Taxonomy" id="5974"/>
    <lineage>
        <taxon>Eukaryota</taxon>
        <taxon>Sar</taxon>
        <taxon>Alveolata</taxon>
        <taxon>Ciliophora</taxon>
        <taxon>Intramacronucleata</taxon>
        <taxon>Spirotrichea</taxon>
        <taxon>Stichotrichia</taxon>
        <taxon>Sporadotrichida</taxon>
        <taxon>Halteriidae</taxon>
        <taxon>Halteria</taxon>
    </lineage>
</organism>
<protein>
    <recommendedName>
        <fullName evidence="2">1-phosphatidylinositol 4-kinase</fullName>
        <ecNumber evidence="2">2.7.1.67</ecNumber>
    </recommendedName>
</protein>
<comment type="catalytic activity">
    <reaction evidence="1">
        <text>a 1,2-diacyl-sn-glycero-3-phospho-(1D-myo-inositol) + ATP = a 1,2-diacyl-sn-glycero-3-phospho-(1D-myo-inositol 4-phosphate) + ADP + H(+)</text>
        <dbReference type="Rhea" id="RHEA:19877"/>
        <dbReference type="ChEBI" id="CHEBI:15378"/>
        <dbReference type="ChEBI" id="CHEBI:30616"/>
        <dbReference type="ChEBI" id="CHEBI:57880"/>
        <dbReference type="ChEBI" id="CHEBI:58178"/>
        <dbReference type="ChEBI" id="CHEBI:456216"/>
        <dbReference type="EC" id="2.7.1.67"/>
    </reaction>
</comment>
<evidence type="ECO:0000256" key="4">
    <source>
        <dbReference type="ARBA" id="ARBA00022777"/>
    </source>
</evidence>
<sequence length="359" mass="41328">MHDPPKRVNQTESNVPPTSSSNKNLLLSPEGDAFQFPTDFNPHEHRPSNAAFYEERPETTIFSETSKEQDERIRKASPYGHLKTWRLIKIIVKSNDDVRQEQFAMQLISQMDQIFKLKKLPLWLKPYEILATGQRCGLIECVSDALSIDSIKKKLGQQAKLVDYFTRQFGEKSKTLKKAQENFCRSLAAYSLVCYVLQVKDRHNGNILVDIEGHIMHIDFGFLLSNAPGKGIKFEQAPFKLTGEMVEVLGGVKSRSFKEFRELMRLGFMAIQEHADKIIKIVEMMFMGLNDLPCFVLGEDLIGALKDRILPHKDRSSKQRRLMTELEATQFIDGLIQESYDNWRTKAYDKFQLMCQGIQ</sequence>
<dbReference type="EMBL" id="RRYP01017148">
    <property type="protein sequence ID" value="TNV74309.1"/>
    <property type="molecule type" value="Genomic_DNA"/>
</dbReference>